<dbReference type="InterPro" id="IPR036412">
    <property type="entry name" value="HAD-like_sf"/>
</dbReference>
<comment type="cofactor">
    <cofactor evidence="1">
        <name>Mg(2+)</name>
        <dbReference type="ChEBI" id="CHEBI:18420"/>
    </cofactor>
</comment>
<dbReference type="SFLD" id="SFLDS00003">
    <property type="entry name" value="Haloacid_Dehalogenase"/>
    <property type="match status" value="1"/>
</dbReference>
<dbReference type="RefSeq" id="WP_067634176.1">
    <property type="nucleotide sequence ID" value="NZ_CP013213.1"/>
</dbReference>
<dbReference type="Gene3D" id="3.40.50.1000">
    <property type="entry name" value="HAD superfamily/HAD-like"/>
    <property type="match status" value="1"/>
</dbReference>
<protein>
    <recommendedName>
        <fullName evidence="7">Haloacid dehalogenase</fullName>
    </recommendedName>
</protein>
<sequence>MAIKALIFDLDNTLINRNESIKPMHEWLVQTFLHDFSLQKQHEALVLLKQWDYYGYVSHETVLRCFSKTYGLDFDIKEVTHTIRTHQGYHAKPLDGALETLEILHKDYILALLTNGSSIGQRLKIDTALTSHQKLFTEILISGDKGVHKPNPQVYEALMKSLNLTPQECVYIGDDLTNDIIAPMKLGMKAIRMNHCNLETTSLTVEINHISALLDLDFDAL</sequence>
<dbReference type="Gene3D" id="1.10.150.520">
    <property type="match status" value="1"/>
</dbReference>
<dbReference type="InterPro" id="IPR051400">
    <property type="entry name" value="HAD-like_hydrolase"/>
</dbReference>
<dbReference type="GO" id="GO:0044281">
    <property type="term" value="P:small molecule metabolic process"/>
    <property type="evidence" value="ECO:0007669"/>
    <property type="project" value="UniProtKB-ARBA"/>
</dbReference>
<keyword evidence="2" id="KW-0479">Metal-binding</keyword>
<name>A0A109UHM3_9FIRM</name>
<proteinExistence type="predicted"/>
<dbReference type="InterPro" id="IPR006549">
    <property type="entry name" value="HAD-SF_hydro_IIIA"/>
</dbReference>
<dbReference type="SFLD" id="SFLDG01129">
    <property type="entry name" value="C1.5:_HAD__Beta-PGM__Phosphata"/>
    <property type="match status" value="1"/>
</dbReference>
<dbReference type="GO" id="GO:0016791">
    <property type="term" value="F:phosphatase activity"/>
    <property type="evidence" value="ECO:0007669"/>
    <property type="project" value="TreeGrafter"/>
</dbReference>
<evidence type="ECO:0000256" key="4">
    <source>
        <dbReference type="ARBA" id="ARBA00022842"/>
    </source>
</evidence>
<evidence type="ECO:0000256" key="2">
    <source>
        <dbReference type="ARBA" id="ARBA00022723"/>
    </source>
</evidence>
<dbReference type="OrthoDB" id="9809962at2"/>
<dbReference type="GO" id="GO:0046872">
    <property type="term" value="F:metal ion binding"/>
    <property type="evidence" value="ECO:0007669"/>
    <property type="project" value="UniProtKB-KW"/>
</dbReference>
<dbReference type="EMBL" id="CP013213">
    <property type="protein sequence ID" value="AMC94440.1"/>
    <property type="molecule type" value="Genomic_DNA"/>
</dbReference>
<dbReference type="InterPro" id="IPR023214">
    <property type="entry name" value="HAD_sf"/>
</dbReference>
<dbReference type="NCBIfam" id="TIGR01509">
    <property type="entry name" value="HAD-SF-IA-v3"/>
    <property type="match status" value="1"/>
</dbReference>
<reference evidence="5 6" key="1">
    <citation type="submission" date="2015-10" db="EMBL/GenBank/DDBJ databases">
        <title>Erysipelothrix larvae sp. LV19 isolated from the larval gut of the rhinoceros beetle, Trypoxylus dichotomus.</title>
        <authorList>
            <person name="Lim S."/>
            <person name="Kim B.-C."/>
        </authorList>
    </citation>
    <scope>NUCLEOTIDE SEQUENCE [LARGE SCALE GENOMIC DNA]</scope>
    <source>
        <strain evidence="5 6">LV19</strain>
    </source>
</reference>
<dbReference type="Pfam" id="PF13419">
    <property type="entry name" value="HAD_2"/>
    <property type="match status" value="1"/>
</dbReference>
<evidence type="ECO:0008006" key="7">
    <source>
        <dbReference type="Google" id="ProtNLM"/>
    </source>
</evidence>
<evidence type="ECO:0000256" key="3">
    <source>
        <dbReference type="ARBA" id="ARBA00022801"/>
    </source>
</evidence>
<evidence type="ECO:0000313" key="6">
    <source>
        <dbReference type="Proteomes" id="UP000063781"/>
    </source>
</evidence>
<accession>A0A109UHM3</accession>
<evidence type="ECO:0000313" key="5">
    <source>
        <dbReference type="EMBL" id="AMC94440.1"/>
    </source>
</evidence>
<keyword evidence="3" id="KW-0378">Hydrolase</keyword>
<dbReference type="PANTHER" id="PTHR46470">
    <property type="entry name" value="N-ACYLNEURAMINATE-9-PHOSPHATASE"/>
    <property type="match status" value="1"/>
</dbReference>
<dbReference type="AlphaFoldDB" id="A0A109UHM3"/>
<keyword evidence="6" id="KW-1185">Reference proteome</keyword>
<dbReference type="PANTHER" id="PTHR46470:SF2">
    <property type="entry name" value="GLYCERALDEHYDE 3-PHOSPHATE PHOSPHATASE"/>
    <property type="match status" value="1"/>
</dbReference>
<evidence type="ECO:0000256" key="1">
    <source>
        <dbReference type="ARBA" id="ARBA00001946"/>
    </source>
</evidence>
<dbReference type="STRING" id="1514105.AOC36_10790"/>
<dbReference type="PRINTS" id="PR00413">
    <property type="entry name" value="HADHALOGNASE"/>
</dbReference>
<dbReference type="NCBIfam" id="TIGR01549">
    <property type="entry name" value="HAD-SF-IA-v1"/>
    <property type="match status" value="1"/>
</dbReference>
<dbReference type="Proteomes" id="UP000063781">
    <property type="component" value="Chromosome"/>
</dbReference>
<dbReference type="SUPFAM" id="SSF56784">
    <property type="entry name" value="HAD-like"/>
    <property type="match status" value="1"/>
</dbReference>
<dbReference type="KEGG" id="erl:AOC36_10790"/>
<gene>
    <name evidence="5" type="ORF">AOC36_10790</name>
</gene>
<keyword evidence="4" id="KW-0460">Magnesium</keyword>
<organism evidence="5 6">
    <name type="scientific">Erysipelothrix larvae</name>
    <dbReference type="NCBI Taxonomy" id="1514105"/>
    <lineage>
        <taxon>Bacteria</taxon>
        <taxon>Bacillati</taxon>
        <taxon>Bacillota</taxon>
        <taxon>Erysipelotrichia</taxon>
        <taxon>Erysipelotrichales</taxon>
        <taxon>Erysipelotrichaceae</taxon>
        <taxon>Erysipelothrix</taxon>
    </lineage>
</organism>
<dbReference type="NCBIfam" id="TIGR01662">
    <property type="entry name" value="HAD-SF-IIIA"/>
    <property type="match status" value="1"/>
</dbReference>
<dbReference type="InterPro" id="IPR006439">
    <property type="entry name" value="HAD-SF_hydro_IA"/>
</dbReference>
<dbReference type="InterPro" id="IPR041492">
    <property type="entry name" value="HAD_2"/>
</dbReference>